<sequence>MSKIYTALGLMSGTSLDGVDAAVIMTDGEQVQSFGPSVTVPYTNAQRQTLTDATLAALTWNFIGPAPNIFAEAEDALDAAHRTAIQTLDAGVVDIIGYHGQTVLHRPDRLKTLQLGRGQGLSDEFGCPIVFDFRSEDVASGGQGAPLAPIYHKALVDHADLPGVTAVLNLGGVGNVSLVTANDLLASDTGPANGPLDSFLDSWGISMDRDGDVSRDGMPDFFKIERWLRADFFNRAWPKSADRYDFSVLDDLSDVAIGDGAATLCAFTALSAARTIRQMGVALDRIIVCGGGRRNPTIMTMLQMELDCPVQPAETVGWDSDAIEAQAFGYLAVRVMRGLPNSFPTTTGVPTPTVGGRIVYPA</sequence>
<dbReference type="RefSeq" id="WP_189496602.1">
    <property type="nucleotide sequence ID" value="NZ_BMZH01000004.1"/>
</dbReference>
<dbReference type="PANTHER" id="PTHR30605:SF0">
    <property type="entry name" value="ANHYDRO-N-ACETYLMURAMIC ACID KINASE"/>
    <property type="match status" value="1"/>
</dbReference>
<dbReference type="Proteomes" id="UP000634004">
    <property type="component" value="Unassembled WGS sequence"/>
</dbReference>
<dbReference type="GO" id="GO:0009254">
    <property type="term" value="P:peptidoglycan turnover"/>
    <property type="evidence" value="ECO:0007669"/>
    <property type="project" value="UniProtKB-UniRule"/>
</dbReference>
<dbReference type="AlphaFoldDB" id="A0A8J3CRM1"/>
<dbReference type="SUPFAM" id="SSF53067">
    <property type="entry name" value="Actin-like ATPase domain"/>
    <property type="match status" value="1"/>
</dbReference>
<keyword evidence="4" id="KW-1185">Reference proteome</keyword>
<dbReference type="GO" id="GO:0016773">
    <property type="term" value="F:phosphotransferase activity, alcohol group as acceptor"/>
    <property type="evidence" value="ECO:0007669"/>
    <property type="project" value="UniProtKB-UniRule"/>
</dbReference>
<protein>
    <recommendedName>
        <fullName evidence="2">Anhydro-N-acetylmuramic acid kinase</fullName>
        <ecNumber evidence="2">2.7.1.170</ecNumber>
    </recommendedName>
    <alternativeName>
        <fullName evidence="2">AnhMurNAc kinase</fullName>
    </alternativeName>
</protein>
<reference evidence="3" key="2">
    <citation type="submission" date="2020-09" db="EMBL/GenBank/DDBJ databases">
        <authorList>
            <person name="Sun Q."/>
            <person name="Kim S."/>
        </authorList>
    </citation>
    <scope>NUCLEOTIDE SEQUENCE</scope>
    <source>
        <strain evidence="3">KCTC 32513</strain>
    </source>
</reference>
<dbReference type="GO" id="GO:0016301">
    <property type="term" value="F:kinase activity"/>
    <property type="evidence" value="ECO:0007669"/>
    <property type="project" value="UniProtKB-KW"/>
</dbReference>
<evidence type="ECO:0000256" key="1">
    <source>
        <dbReference type="ARBA" id="ARBA00023277"/>
    </source>
</evidence>
<dbReference type="InterPro" id="IPR005338">
    <property type="entry name" value="Anhydro_N_Ac-Mur_kinase"/>
</dbReference>
<keyword evidence="1 2" id="KW-0119">Carbohydrate metabolism</keyword>
<dbReference type="GO" id="GO:0097175">
    <property type="term" value="P:1,6-anhydro-N-acetyl-beta-muramic acid catabolic process"/>
    <property type="evidence" value="ECO:0007669"/>
    <property type="project" value="UniProtKB-UniRule"/>
</dbReference>
<comment type="caution">
    <text evidence="3">The sequence shown here is derived from an EMBL/GenBank/DDBJ whole genome shotgun (WGS) entry which is preliminary data.</text>
</comment>
<dbReference type="EC" id="2.7.1.170" evidence="2"/>
<comment type="similarity">
    <text evidence="2">Belongs to the anhydro-N-acetylmuramic acid kinase family.</text>
</comment>
<dbReference type="GO" id="GO:0005524">
    <property type="term" value="F:ATP binding"/>
    <property type="evidence" value="ECO:0007669"/>
    <property type="project" value="UniProtKB-UniRule"/>
</dbReference>
<comment type="pathway">
    <text evidence="2">Cell wall biogenesis; peptidoglycan recycling.</text>
</comment>
<reference evidence="3" key="1">
    <citation type="journal article" date="2014" name="Int. J. Syst. Evol. Microbiol.">
        <title>Complete genome sequence of Corynebacterium casei LMG S-19264T (=DSM 44701T), isolated from a smear-ripened cheese.</title>
        <authorList>
            <consortium name="US DOE Joint Genome Institute (JGI-PGF)"/>
            <person name="Walter F."/>
            <person name="Albersmeier A."/>
            <person name="Kalinowski J."/>
            <person name="Ruckert C."/>
        </authorList>
    </citation>
    <scope>NUCLEOTIDE SEQUENCE</scope>
    <source>
        <strain evidence="3">KCTC 32513</strain>
    </source>
</reference>
<dbReference type="UniPathway" id="UPA00544"/>
<keyword evidence="2" id="KW-0547">Nucleotide-binding</keyword>
<evidence type="ECO:0000256" key="2">
    <source>
        <dbReference type="HAMAP-Rule" id="MF_01270"/>
    </source>
</evidence>
<keyword evidence="2 3" id="KW-0418">Kinase</keyword>
<evidence type="ECO:0000313" key="4">
    <source>
        <dbReference type="Proteomes" id="UP000634004"/>
    </source>
</evidence>
<name>A0A8J3CRM1_9PROT</name>
<dbReference type="EMBL" id="BMZH01000004">
    <property type="protein sequence ID" value="GHA91130.1"/>
    <property type="molecule type" value="Genomic_DNA"/>
</dbReference>
<keyword evidence="2" id="KW-0808">Transferase</keyword>
<evidence type="ECO:0000313" key="3">
    <source>
        <dbReference type="EMBL" id="GHA91130.1"/>
    </source>
</evidence>
<gene>
    <name evidence="2 3" type="primary">anmK</name>
    <name evidence="3" type="ORF">GCM10009069_12850</name>
</gene>
<comment type="pathway">
    <text evidence="2">Amino-sugar metabolism; 1,6-anhydro-N-acetylmuramate degradation.</text>
</comment>
<keyword evidence="2" id="KW-0067">ATP-binding</keyword>
<comment type="function">
    <text evidence="2">Catalyzes the specific phosphorylation of 1,6-anhydro-N-acetylmuramic acid (anhMurNAc) with the simultaneous cleavage of the 1,6-anhydro ring, generating MurNAc-6-P. Is required for the utilization of anhMurNAc either imported from the medium or derived from its own cell wall murein, and thus plays a role in cell wall recycling.</text>
</comment>
<dbReference type="NCBIfam" id="NF007141">
    <property type="entry name" value="PRK09585.1-5"/>
    <property type="match status" value="1"/>
</dbReference>
<dbReference type="UniPathway" id="UPA00343"/>
<comment type="catalytic activity">
    <reaction evidence="2">
        <text>1,6-anhydro-N-acetyl-beta-muramate + ATP + H2O = N-acetyl-D-muramate 6-phosphate + ADP + H(+)</text>
        <dbReference type="Rhea" id="RHEA:24952"/>
        <dbReference type="ChEBI" id="CHEBI:15377"/>
        <dbReference type="ChEBI" id="CHEBI:15378"/>
        <dbReference type="ChEBI" id="CHEBI:30616"/>
        <dbReference type="ChEBI" id="CHEBI:58690"/>
        <dbReference type="ChEBI" id="CHEBI:58722"/>
        <dbReference type="ChEBI" id="CHEBI:456216"/>
        <dbReference type="EC" id="2.7.1.170"/>
    </reaction>
</comment>
<feature type="binding site" evidence="2">
    <location>
        <begin position="13"/>
        <end position="20"/>
    </location>
    <ligand>
        <name>ATP</name>
        <dbReference type="ChEBI" id="CHEBI:30616"/>
    </ligand>
</feature>
<dbReference type="PANTHER" id="PTHR30605">
    <property type="entry name" value="ANHYDRO-N-ACETYLMURAMIC ACID KINASE"/>
    <property type="match status" value="1"/>
</dbReference>
<dbReference type="HAMAP" id="MF_01270">
    <property type="entry name" value="AnhMurNAc_kinase"/>
    <property type="match status" value="1"/>
</dbReference>
<accession>A0A8J3CRM1</accession>
<dbReference type="GO" id="GO:0006040">
    <property type="term" value="P:amino sugar metabolic process"/>
    <property type="evidence" value="ECO:0007669"/>
    <property type="project" value="InterPro"/>
</dbReference>
<dbReference type="InterPro" id="IPR043129">
    <property type="entry name" value="ATPase_NBD"/>
</dbReference>
<dbReference type="Pfam" id="PF03702">
    <property type="entry name" value="AnmK"/>
    <property type="match status" value="1"/>
</dbReference>
<organism evidence="3 4">
    <name type="scientific">Algimonas arctica</name>
    <dbReference type="NCBI Taxonomy" id="1479486"/>
    <lineage>
        <taxon>Bacteria</taxon>
        <taxon>Pseudomonadati</taxon>
        <taxon>Pseudomonadota</taxon>
        <taxon>Alphaproteobacteria</taxon>
        <taxon>Maricaulales</taxon>
        <taxon>Robiginitomaculaceae</taxon>
        <taxon>Algimonas</taxon>
    </lineage>
</organism>
<dbReference type="Gene3D" id="3.30.420.40">
    <property type="match status" value="2"/>
</dbReference>
<proteinExistence type="inferred from homology"/>